<reference evidence="1 2" key="1">
    <citation type="submission" date="2017-02" db="EMBL/GenBank/DDBJ databases">
        <title>Genome sequence of the nitrite-oxidizing bacterium Nitrobacter vulgaris strain Ab1.</title>
        <authorList>
            <person name="Mellbye B.L."/>
            <person name="Davis E.W."/>
            <person name="Spieck E."/>
            <person name="Chang J.H."/>
            <person name="Bottomley P.J."/>
            <person name="Sayavedra-Soto L.A."/>
        </authorList>
    </citation>
    <scope>NUCLEOTIDE SEQUENCE [LARGE SCALE GENOMIC DNA]</scope>
    <source>
        <strain evidence="1 2">Ab1</strain>
    </source>
</reference>
<evidence type="ECO:0000313" key="1">
    <source>
        <dbReference type="EMBL" id="OPH84131.1"/>
    </source>
</evidence>
<evidence type="ECO:0000313" key="2">
    <source>
        <dbReference type="Proteomes" id="UP000189940"/>
    </source>
</evidence>
<organism evidence="1 2">
    <name type="scientific">Nitrobacter vulgaris</name>
    <dbReference type="NCBI Taxonomy" id="29421"/>
    <lineage>
        <taxon>Bacteria</taxon>
        <taxon>Pseudomonadati</taxon>
        <taxon>Pseudomonadota</taxon>
        <taxon>Alphaproteobacteria</taxon>
        <taxon>Hyphomicrobiales</taxon>
        <taxon>Nitrobacteraceae</taxon>
        <taxon>Nitrobacter</taxon>
    </lineage>
</organism>
<name>A0A1V4I1M1_NITVU</name>
<keyword evidence="2" id="KW-1185">Reference proteome</keyword>
<comment type="caution">
    <text evidence="1">The sequence shown here is derived from an EMBL/GenBank/DDBJ whole genome shotgun (WGS) entry which is preliminary data.</text>
</comment>
<dbReference type="STRING" id="29421.B2M20_03065"/>
<proteinExistence type="predicted"/>
<accession>A0A1V4I1M1</accession>
<dbReference type="AlphaFoldDB" id="A0A1V4I1M1"/>
<dbReference type="OrthoDB" id="7840518at2"/>
<protein>
    <submittedName>
        <fullName evidence="1">Uncharacterized protein</fullName>
    </submittedName>
</protein>
<dbReference type="EMBL" id="MWPQ01000009">
    <property type="protein sequence ID" value="OPH84131.1"/>
    <property type="molecule type" value="Genomic_DNA"/>
</dbReference>
<dbReference type="Proteomes" id="UP000189940">
    <property type="component" value="Unassembled WGS sequence"/>
</dbReference>
<sequence>MNSILNVSVPRERFTHAIEHGPEHLRPIMGAARDHGVGVCVVPQGAERFNPPRKRPNIVIVGDDMHEAKGPNAFHRKSLVRFIRRASGAVIVSCAPLPAAYAAAATNAAVFRQDILIVETRLKFEPAWKTFVESHHPGIALLLCTVEPQGGVQ</sequence>
<gene>
    <name evidence="1" type="ORF">B2M20_03065</name>
</gene>
<dbReference type="RefSeq" id="WP_079445635.1">
    <property type="nucleotide sequence ID" value="NZ_MWPQ01000009.1"/>
</dbReference>